<comment type="caution">
    <text evidence="3">The sequence shown here is derived from an EMBL/GenBank/DDBJ whole genome shotgun (WGS) entry which is preliminary data.</text>
</comment>
<protein>
    <submittedName>
        <fullName evidence="3">Uncharacterized protein</fullName>
    </submittedName>
</protein>
<feature type="chain" id="PRO_5043912328" evidence="2">
    <location>
        <begin position="32"/>
        <end position="171"/>
    </location>
</feature>
<evidence type="ECO:0000256" key="2">
    <source>
        <dbReference type="SAM" id="SignalP"/>
    </source>
</evidence>
<accession>A0AAW1RQ85</accession>
<sequence length="171" mass="19244">MWHQTWRVLGGYQHAAAVLKLLLQIHLDAWCEEKDIPGLLMEEVCCISSQKHCNEAAAFLESSVKGLDQQPGFPCLAALNLGRRELQGALEWLRFMWTYDALTLQMINMPMVSCRCKGAQVFKPLFRLIPKHPDTFYAGAFFLSSAAVAFVICRFLSFLCAQRRGAAAHPP</sequence>
<keyword evidence="4" id="KW-1185">Reference proteome</keyword>
<dbReference type="Proteomes" id="UP001438707">
    <property type="component" value="Unassembled WGS sequence"/>
</dbReference>
<name>A0AAW1RQ85_9CHLO</name>
<organism evidence="3 4">
    <name type="scientific">Apatococcus lobatus</name>
    <dbReference type="NCBI Taxonomy" id="904363"/>
    <lineage>
        <taxon>Eukaryota</taxon>
        <taxon>Viridiplantae</taxon>
        <taxon>Chlorophyta</taxon>
        <taxon>core chlorophytes</taxon>
        <taxon>Trebouxiophyceae</taxon>
        <taxon>Chlorellales</taxon>
        <taxon>Chlorellaceae</taxon>
        <taxon>Apatococcus</taxon>
    </lineage>
</organism>
<evidence type="ECO:0000256" key="1">
    <source>
        <dbReference type="SAM" id="Phobius"/>
    </source>
</evidence>
<reference evidence="3 4" key="1">
    <citation type="journal article" date="2024" name="Nat. Commun.">
        <title>Phylogenomics reveals the evolutionary origins of lichenization in chlorophyte algae.</title>
        <authorList>
            <person name="Puginier C."/>
            <person name="Libourel C."/>
            <person name="Otte J."/>
            <person name="Skaloud P."/>
            <person name="Haon M."/>
            <person name="Grisel S."/>
            <person name="Petersen M."/>
            <person name="Berrin J.G."/>
            <person name="Delaux P.M."/>
            <person name="Dal Grande F."/>
            <person name="Keller J."/>
        </authorList>
    </citation>
    <scope>NUCLEOTIDE SEQUENCE [LARGE SCALE GENOMIC DNA]</scope>
    <source>
        <strain evidence="3 4">SAG 2145</strain>
    </source>
</reference>
<dbReference type="AlphaFoldDB" id="A0AAW1RQ85"/>
<feature type="signal peptide" evidence="2">
    <location>
        <begin position="1"/>
        <end position="31"/>
    </location>
</feature>
<keyword evidence="1" id="KW-0812">Transmembrane</keyword>
<dbReference type="EMBL" id="JALJOS010000008">
    <property type="protein sequence ID" value="KAK9835720.1"/>
    <property type="molecule type" value="Genomic_DNA"/>
</dbReference>
<keyword evidence="2" id="KW-0732">Signal</keyword>
<gene>
    <name evidence="3" type="ORF">WJX74_006581</name>
</gene>
<proteinExistence type="predicted"/>
<keyword evidence="1" id="KW-0472">Membrane</keyword>
<evidence type="ECO:0000313" key="4">
    <source>
        <dbReference type="Proteomes" id="UP001438707"/>
    </source>
</evidence>
<keyword evidence="1" id="KW-1133">Transmembrane helix</keyword>
<evidence type="ECO:0000313" key="3">
    <source>
        <dbReference type="EMBL" id="KAK9835720.1"/>
    </source>
</evidence>
<feature type="transmembrane region" description="Helical" evidence="1">
    <location>
        <begin position="136"/>
        <end position="156"/>
    </location>
</feature>